<dbReference type="AlphaFoldDB" id="A0A2W5UP02"/>
<organism evidence="2 3">
    <name type="scientific">Archangium gephyra</name>
    <dbReference type="NCBI Taxonomy" id="48"/>
    <lineage>
        <taxon>Bacteria</taxon>
        <taxon>Pseudomonadati</taxon>
        <taxon>Myxococcota</taxon>
        <taxon>Myxococcia</taxon>
        <taxon>Myxococcales</taxon>
        <taxon>Cystobacterineae</taxon>
        <taxon>Archangiaceae</taxon>
        <taxon>Archangium</taxon>
    </lineage>
</organism>
<dbReference type="EMBL" id="QFQP01000049">
    <property type="protein sequence ID" value="PZR05014.1"/>
    <property type="molecule type" value="Genomic_DNA"/>
</dbReference>
<feature type="region of interest" description="Disordered" evidence="1">
    <location>
        <begin position="1"/>
        <end position="23"/>
    </location>
</feature>
<gene>
    <name evidence="2" type="ORF">DI536_33185</name>
</gene>
<comment type="caution">
    <text evidence="2">The sequence shown here is derived from an EMBL/GenBank/DDBJ whole genome shotgun (WGS) entry which is preliminary data.</text>
</comment>
<proteinExistence type="predicted"/>
<name>A0A2W5UP02_9BACT</name>
<evidence type="ECO:0000256" key="1">
    <source>
        <dbReference type="SAM" id="MobiDB-lite"/>
    </source>
</evidence>
<evidence type="ECO:0000313" key="2">
    <source>
        <dbReference type="EMBL" id="PZR05014.1"/>
    </source>
</evidence>
<reference evidence="2 3" key="1">
    <citation type="submission" date="2017-08" db="EMBL/GenBank/DDBJ databases">
        <title>Infants hospitalized years apart are colonized by the same room-sourced microbial strains.</title>
        <authorList>
            <person name="Brooks B."/>
            <person name="Olm M.R."/>
            <person name="Firek B.A."/>
            <person name="Baker R."/>
            <person name="Thomas B.C."/>
            <person name="Morowitz M.J."/>
            <person name="Banfield J.F."/>
        </authorList>
    </citation>
    <scope>NUCLEOTIDE SEQUENCE [LARGE SCALE GENOMIC DNA]</scope>
    <source>
        <strain evidence="2">S2_003_000_R2_14</strain>
    </source>
</reference>
<protein>
    <submittedName>
        <fullName evidence="2">Uncharacterized protein</fullName>
    </submittedName>
</protein>
<dbReference type="Proteomes" id="UP000249061">
    <property type="component" value="Unassembled WGS sequence"/>
</dbReference>
<accession>A0A2W5UP02</accession>
<evidence type="ECO:0000313" key="3">
    <source>
        <dbReference type="Proteomes" id="UP000249061"/>
    </source>
</evidence>
<sequence>MTKAMDTLRASSEPCGSGDHAPVSHASNAVVAVNSSSTLRSVTSFTRSTNGTASAHTSHDMPGCCQALA</sequence>